<evidence type="ECO:0000256" key="5">
    <source>
        <dbReference type="ARBA" id="ARBA00022840"/>
    </source>
</evidence>
<dbReference type="SUPFAM" id="SSF56801">
    <property type="entry name" value="Acetyl-CoA synthetase-like"/>
    <property type="match status" value="1"/>
</dbReference>
<evidence type="ECO:0000256" key="4">
    <source>
        <dbReference type="ARBA" id="ARBA00022741"/>
    </source>
</evidence>
<dbReference type="EMBL" id="JAAARO010000013">
    <property type="protein sequence ID" value="KAF5738098.1"/>
    <property type="molecule type" value="Genomic_DNA"/>
</dbReference>
<keyword evidence="5" id="KW-0067">ATP-binding</keyword>
<evidence type="ECO:0000259" key="6">
    <source>
        <dbReference type="Pfam" id="PF00501"/>
    </source>
</evidence>
<dbReference type="AlphaFoldDB" id="A0A7J7CVR3"/>
<dbReference type="InterPro" id="IPR000873">
    <property type="entry name" value="AMP-dep_synth/lig_dom"/>
</dbReference>
<feature type="domain" description="AMP-dependent synthetase/ligase" evidence="6">
    <location>
        <begin position="21"/>
        <end position="401"/>
    </location>
</feature>
<dbReference type="GO" id="GO:0016874">
    <property type="term" value="F:ligase activity"/>
    <property type="evidence" value="ECO:0007669"/>
    <property type="project" value="UniProtKB-KW"/>
</dbReference>
<dbReference type="Proteomes" id="UP000593562">
    <property type="component" value="Unassembled WGS sequence"/>
</dbReference>
<dbReference type="InterPro" id="IPR045851">
    <property type="entry name" value="AMP-bd_C_sf"/>
</dbReference>
<name>A0A7J7CVR3_TRIWF</name>
<evidence type="ECO:0000256" key="1">
    <source>
        <dbReference type="ARBA" id="ARBA00004514"/>
    </source>
</evidence>
<comment type="similarity">
    <text evidence="2">Belongs to the ATP-dependent AMP-binding enzyme family.</text>
</comment>
<comment type="caution">
    <text evidence="8">The sequence shown here is derived from an EMBL/GenBank/DDBJ whole genome shotgun (WGS) entry which is preliminary data.</text>
</comment>
<accession>A0A7J7CVR3</accession>
<dbReference type="GO" id="GO:0005524">
    <property type="term" value="F:ATP binding"/>
    <property type="evidence" value="ECO:0007669"/>
    <property type="project" value="UniProtKB-KW"/>
</dbReference>
<dbReference type="InterPro" id="IPR025110">
    <property type="entry name" value="AMP-bd_C"/>
</dbReference>
<dbReference type="GO" id="GO:0005829">
    <property type="term" value="C:cytosol"/>
    <property type="evidence" value="ECO:0007669"/>
    <property type="project" value="UniProtKB-SubCell"/>
</dbReference>
<keyword evidence="3" id="KW-0436">Ligase</keyword>
<sequence length="543" mass="59684">MEGMLVCPGNYAPLTPISFLEQAAIVHGDKTSIIYGATRFSWRQTYDRCLKLASALVNLKISPGDIVAALAPNIPALYELHFGVPMAGAVLSALNVRLDAAMLASKLQELEAKIIFADHLFVELAQRALDTLSYKNLNLPLLVLIPECPSLDELHKPNDGTLEYDGVLEMGRVDDFEIVRPGNECDPVSVNFTSGSTGVPKGVIYSHRAAYLNSLAQISRFDMGESPVFLWAVDMFRCNGWCFPWTMAALGGTNICLNNVSGKSIFNALAIHRVTHICGAPSILIKIADFAQEVSHPSRPLPWKVHVIVAGALPTTQVLMKVEKMGFYLSHGYGMTEALGPVIVRPLKTSSQHEKIRPQDPINNHLLVDVKDPETTKSVPQDGKTIGEVMFKGNLLMSGYFKNPKATHEAFRGGWYHTGDLAVRQPNGHIQMKDRAKDMINFGGEPISTLEIEAVLNMNPKVLESAVVGKRLENDHLKETPCAFVQLKEGFNASAEEIVEFCRDHLPNFMVPYTVIFGELPVNSTGKVQKFVLKKAANVIHSC</sequence>
<reference evidence="8 9" key="1">
    <citation type="journal article" date="2020" name="Nat. Commun.">
        <title>Genome of Tripterygium wilfordii and identification of cytochrome P450 involved in triptolide biosynthesis.</title>
        <authorList>
            <person name="Tu L."/>
            <person name="Su P."/>
            <person name="Zhang Z."/>
            <person name="Gao L."/>
            <person name="Wang J."/>
            <person name="Hu T."/>
            <person name="Zhou J."/>
            <person name="Zhang Y."/>
            <person name="Zhao Y."/>
            <person name="Liu Y."/>
            <person name="Song Y."/>
            <person name="Tong Y."/>
            <person name="Lu Y."/>
            <person name="Yang J."/>
            <person name="Xu C."/>
            <person name="Jia M."/>
            <person name="Peters R.J."/>
            <person name="Huang L."/>
            <person name="Gao W."/>
        </authorList>
    </citation>
    <scope>NUCLEOTIDE SEQUENCE [LARGE SCALE GENOMIC DNA]</scope>
    <source>
        <strain evidence="9">cv. XIE 37</strain>
        <tissue evidence="8">Leaf</tissue>
    </source>
</reference>
<dbReference type="InterPro" id="IPR042099">
    <property type="entry name" value="ANL_N_sf"/>
</dbReference>
<feature type="domain" description="AMP-binding enzyme C-terminal" evidence="7">
    <location>
        <begin position="451"/>
        <end position="527"/>
    </location>
</feature>
<keyword evidence="9" id="KW-1185">Reference proteome</keyword>
<gene>
    <name evidence="8" type="ORF">HS088_TW13G00993</name>
</gene>
<dbReference type="PROSITE" id="PS00455">
    <property type="entry name" value="AMP_BINDING"/>
    <property type="match status" value="1"/>
</dbReference>
<evidence type="ECO:0000313" key="8">
    <source>
        <dbReference type="EMBL" id="KAF5738098.1"/>
    </source>
</evidence>
<dbReference type="OrthoDB" id="10253115at2759"/>
<dbReference type="Gene3D" id="3.40.50.12780">
    <property type="entry name" value="N-terminal domain of ligase-like"/>
    <property type="match status" value="1"/>
</dbReference>
<dbReference type="PANTHER" id="PTHR43859:SF11">
    <property type="entry name" value="4-COUMARATE--COA LIGASE"/>
    <property type="match status" value="1"/>
</dbReference>
<dbReference type="Pfam" id="PF13193">
    <property type="entry name" value="AMP-binding_C"/>
    <property type="match status" value="1"/>
</dbReference>
<keyword evidence="4" id="KW-0547">Nucleotide-binding</keyword>
<dbReference type="InParanoid" id="A0A7J7CVR3"/>
<proteinExistence type="inferred from homology"/>
<evidence type="ECO:0000313" key="9">
    <source>
        <dbReference type="Proteomes" id="UP000593562"/>
    </source>
</evidence>
<evidence type="ECO:0000259" key="7">
    <source>
        <dbReference type="Pfam" id="PF13193"/>
    </source>
</evidence>
<evidence type="ECO:0000256" key="3">
    <source>
        <dbReference type="ARBA" id="ARBA00022598"/>
    </source>
</evidence>
<dbReference type="PANTHER" id="PTHR43859">
    <property type="entry name" value="ACYL-ACTIVATING ENZYME"/>
    <property type="match status" value="1"/>
</dbReference>
<evidence type="ECO:0000256" key="2">
    <source>
        <dbReference type="ARBA" id="ARBA00006432"/>
    </source>
</evidence>
<dbReference type="Pfam" id="PF00501">
    <property type="entry name" value="AMP-binding"/>
    <property type="match status" value="1"/>
</dbReference>
<organism evidence="8 9">
    <name type="scientific">Tripterygium wilfordii</name>
    <name type="common">Thunder God vine</name>
    <dbReference type="NCBI Taxonomy" id="458696"/>
    <lineage>
        <taxon>Eukaryota</taxon>
        <taxon>Viridiplantae</taxon>
        <taxon>Streptophyta</taxon>
        <taxon>Embryophyta</taxon>
        <taxon>Tracheophyta</taxon>
        <taxon>Spermatophyta</taxon>
        <taxon>Magnoliopsida</taxon>
        <taxon>eudicotyledons</taxon>
        <taxon>Gunneridae</taxon>
        <taxon>Pentapetalae</taxon>
        <taxon>rosids</taxon>
        <taxon>fabids</taxon>
        <taxon>Celastrales</taxon>
        <taxon>Celastraceae</taxon>
        <taxon>Tripterygium</taxon>
    </lineage>
</organism>
<comment type="subcellular location">
    <subcellularLocation>
        <location evidence="1">Cytoplasm</location>
        <location evidence="1">Cytosol</location>
    </subcellularLocation>
</comment>
<dbReference type="InterPro" id="IPR020845">
    <property type="entry name" value="AMP-binding_CS"/>
</dbReference>
<protein>
    <submittedName>
        <fullName evidence="8">Acyl-activating enzyme 1 peroxisomal</fullName>
    </submittedName>
</protein>
<dbReference type="Gene3D" id="3.30.300.30">
    <property type="match status" value="1"/>
</dbReference>